<dbReference type="EMBL" id="JAMSKV010000003">
    <property type="protein sequence ID" value="MCQ8277942.1"/>
    <property type="molecule type" value="Genomic_DNA"/>
</dbReference>
<sequence length="493" mass="54696">MTSAKRTVWIDVDDLFHYVAHNARLSGIQRLTYELYSAIERRAESFGLRTAYLRIDPALDEFVVVDWEDVRALCHGLTTEHPLPQSAQPSPSLPRARGGLVTRARLFSREAALYVNHRLPENAREPFARFRTLQLEALRALAQIRRAGVGTVKQAAGPIVNRADTPVRLLDVAQPGDWLLSLGAPWHRVDYGSLIARARREGGLRSALLIYDLIPLRRPEWCHHSLVETFGAWLDGMLPQCDALFAISDATARDVSDLLQKRGRTDPVVTMPVGTGFPASEAAVVRVHEPVPAHAVPKPGSYVLFVSTIEARKNHALMFQVWRRLAEIMPPERLPTLVFAGRIGWLVSDLMTQIANTSYCDGKLAIIEDPSDAVLMRLYEGCLFTVLPSLFEGWGLPVTESLSFGKPCVTSDTTSLPEAGAGLTRMLDPYDLNDATRVIHEILSDREKLAEWQEEVRRSFKPVPWTRSADAILAGLGGQTVERHGIVVAESAA</sequence>
<evidence type="ECO:0000313" key="2">
    <source>
        <dbReference type="EMBL" id="MCQ8277942.1"/>
    </source>
</evidence>
<name>A0ABT1W4Z8_9PROT</name>
<feature type="domain" description="Glycosyl transferase family 1" evidence="1">
    <location>
        <begin position="295"/>
        <end position="457"/>
    </location>
</feature>
<dbReference type="Pfam" id="PF00534">
    <property type="entry name" value="Glycos_transf_1"/>
    <property type="match status" value="1"/>
</dbReference>
<dbReference type="Proteomes" id="UP001524587">
    <property type="component" value="Unassembled WGS sequence"/>
</dbReference>
<dbReference type="PANTHER" id="PTHR46401:SF8">
    <property type="entry name" value="BLL6006 PROTEIN"/>
    <property type="match status" value="1"/>
</dbReference>
<evidence type="ECO:0000259" key="1">
    <source>
        <dbReference type="Pfam" id="PF00534"/>
    </source>
</evidence>
<evidence type="ECO:0000313" key="3">
    <source>
        <dbReference type="Proteomes" id="UP001524587"/>
    </source>
</evidence>
<gene>
    <name evidence="2" type="ORF">NFI95_05720</name>
</gene>
<reference evidence="2 3" key="1">
    <citation type="submission" date="2022-06" db="EMBL/GenBank/DDBJ databases">
        <title>Endosaccharibacter gen. nov., sp. nov., endophytic bacteria isolated from sugarcane.</title>
        <authorList>
            <person name="Pitiwittayakul N."/>
            <person name="Yukphan P."/>
            <person name="Charoenyingcharoen P."/>
            <person name="Tanasupawat S."/>
        </authorList>
    </citation>
    <scope>NUCLEOTIDE SEQUENCE [LARGE SCALE GENOMIC DNA]</scope>
    <source>
        <strain evidence="2 3">KSS8</strain>
    </source>
</reference>
<dbReference type="InterPro" id="IPR001296">
    <property type="entry name" value="Glyco_trans_1"/>
</dbReference>
<proteinExistence type="predicted"/>
<dbReference type="RefSeq" id="WP_422863398.1">
    <property type="nucleotide sequence ID" value="NZ_JAMSKV010000003.1"/>
</dbReference>
<keyword evidence="3" id="KW-1185">Reference proteome</keyword>
<organism evidence="2 3">
    <name type="scientific">Endosaccharibacter trunci</name>
    <dbReference type="NCBI Taxonomy" id="2812733"/>
    <lineage>
        <taxon>Bacteria</taxon>
        <taxon>Pseudomonadati</taxon>
        <taxon>Pseudomonadota</taxon>
        <taxon>Alphaproteobacteria</taxon>
        <taxon>Acetobacterales</taxon>
        <taxon>Acetobacteraceae</taxon>
        <taxon>Endosaccharibacter</taxon>
    </lineage>
</organism>
<dbReference type="CDD" id="cd03809">
    <property type="entry name" value="GT4_MtfB-like"/>
    <property type="match status" value="1"/>
</dbReference>
<dbReference type="PANTHER" id="PTHR46401">
    <property type="entry name" value="GLYCOSYLTRANSFERASE WBBK-RELATED"/>
    <property type="match status" value="1"/>
</dbReference>
<accession>A0ABT1W4Z8</accession>
<comment type="caution">
    <text evidence="2">The sequence shown here is derived from an EMBL/GenBank/DDBJ whole genome shotgun (WGS) entry which is preliminary data.</text>
</comment>
<dbReference type="Gene3D" id="3.40.50.2000">
    <property type="entry name" value="Glycogen Phosphorylase B"/>
    <property type="match status" value="1"/>
</dbReference>
<dbReference type="SUPFAM" id="SSF53756">
    <property type="entry name" value="UDP-Glycosyltransferase/glycogen phosphorylase"/>
    <property type="match status" value="1"/>
</dbReference>
<protein>
    <submittedName>
        <fullName evidence="2">Glycosyltransferase family 4 protein</fullName>
    </submittedName>
</protein>